<evidence type="ECO:0000313" key="8">
    <source>
        <dbReference type="Proteomes" id="UP000682733"/>
    </source>
</evidence>
<dbReference type="InterPro" id="IPR000719">
    <property type="entry name" value="Prot_kinase_dom"/>
</dbReference>
<organism evidence="7 8">
    <name type="scientific">Didymodactylos carnosus</name>
    <dbReference type="NCBI Taxonomy" id="1234261"/>
    <lineage>
        <taxon>Eukaryota</taxon>
        <taxon>Metazoa</taxon>
        <taxon>Spiralia</taxon>
        <taxon>Gnathifera</taxon>
        <taxon>Rotifera</taxon>
        <taxon>Eurotatoria</taxon>
        <taxon>Bdelloidea</taxon>
        <taxon>Philodinida</taxon>
        <taxon>Philodinidae</taxon>
        <taxon>Didymodactylos</taxon>
    </lineage>
</organism>
<dbReference type="GO" id="GO:0004672">
    <property type="term" value="F:protein kinase activity"/>
    <property type="evidence" value="ECO:0007669"/>
    <property type="project" value="InterPro"/>
</dbReference>
<dbReference type="EMBL" id="CAJOBA010056495">
    <property type="protein sequence ID" value="CAF4292647.1"/>
    <property type="molecule type" value="Genomic_DNA"/>
</dbReference>
<dbReference type="InterPro" id="IPR008271">
    <property type="entry name" value="Ser/Thr_kinase_AS"/>
</dbReference>
<evidence type="ECO:0000256" key="4">
    <source>
        <dbReference type="ARBA" id="ARBA00022840"/>
    </source>
</evidence>
<evidence type="ECO:0000256" key="3">
    <source>
        <dbReference type="ARBA" id="ARBA00022777"/>
    </source>
</evidence>
<protein>
    <recommendedName>
        <fullName evidence="5">Protein kinase domain-containing protein</fullName>
    </recommendedName>
</protein>
<dbReference type="PROSITE" id="PS00108">
    <property type="entry name" value="PROTEIN_KINASE_ST"/>
    <property type="match status" value="1"/>
</dbReference>
<dbReference type="InterPro" id="IPR011009">
    <property type="entry name" value="Kinase-like_dom_sf"/>
</dbReference>
<dbReference type="InterPro" id="IPR050538">
    <property type="entry name" value="MAP_kinase_kinase_kinase"/>
</dbReference>
<evidence type="ECO:0000259" key="5">
    <source>
        <dbReference type="PROSITE" id="PS50011"/>
    </source>
</evidence>
<comment type="caution">
    <text evidence="7">The sequence shown here is derived from an EMBL/GenBank/DDBJ whole genome shotgun (WGS) entry which is preliminary data.</text>
</comment>
<gene>
    <name evidence="6" type="ORF">OVA965_LOCUS37084</name>
    <name evidence="7" type="ORF">TMI583_LOCUS38134</name>
</gene>
<dbReference type="Proteomes" id="UP000682733">
    <property type="component" value="Unassembled WGS sequence"/>
</dbReference>
<evidence type="ECO:0000313" key="7">
    <source>
        <dbReference type="EMBL" id="CAF4292647.1"/>
    </source>
</evidence>
<keyword evidence="1" id="KW-0808">Transferase</keyword>
<evidence type="ECO:0000313" key="6">
    <source>
        <dbReference type="EMBL" id="CAF1504387.1"/>
    </source>
</evidence>
<dbReference type="PANTHER" id="PTHR48016:SF47">
    <property type="entry name" value="PROTEIN KINASE DOMAIN-CONTAINING PROTEIN"/>
    <property type="match status" value="1"/>
</dbReference>
<keyword evidence="4" id="KW-0067">ATP-binding</keyword>
<dbReference type="EMBL" id="CAJNOK010034471">
    <property type="protein sequence ID" value="CAF1504387.1"/>
    <property type="molecule type" value="Genomic_DNA"/>
</dbReference>
<dbReference type="Gene3D" id="1.10.510.10">
    <property type="entry name" value="Transferase(Phosphotransferase) domain 1"/>
    <property type="match status" value="1"/>
</dbReference>
<keyword evidence="2" id="KW-0547">Nucleotide-binding</keyword>
<evidence type="ECO:0000256" key="1">
    <source>
        <dbReference type="ARBA" id="ARBA00022679"/>
    </source>
</evidence>
<dbReference type="PROSITE" id="PS50011">
    <property type="entry name" value="PROTEIN_KINASE_DOM"/>
    <property type="match status" value="1"/>
</dbReference>
<dbReference type="SUPFAM" id="SSF56112">
    <property type="entry name" value="Protein kinase-like (PK-like)"/>
    <property type="match status" value="1"/>
</dbReference>
<feature type="domain" description="Protein kinase" evidence="5">
    <location>
        <begin position="1"/>
        <end position="205"/>
    </location>
</feature>
<dbReference type="Pfam" id="PF00069">
    <property type="entry name" value="Pkinase"/>
    <property type="match status" value="1"/>
</dbReference>
<accession>A0A8S2TPE4</accession>
<dbReference type="AlphaFoldDB" id="A0A8S2TPE4"/>
<evidence type="ECO:0000256" key="2">
    <source>
        <dbReference type="ARBA" id="ARBA00022741"/>
    </source>
</evidence>
<dbReference type="GO" id="GO:0005524">
    <property type="term" value="F:ATP binding"/>
    <property type="evidence" value="ECO:0007669"/>
    <property type="project" value="UniProtKB-KW"/>
</dbReference>
<dbReference type="PANTHER" id="PTHR48016">
    <property type="entry name" value="MAP KINASE KINASE KINASE SSK2-RELATED-RELATED"/>
    <property type="match status" value="1"/>
</dbReference>
<sequence>MVVYDTEDTEMAVELYLCAKAYPGSVTKAFVRDKYGISINGFFSSELPLNIILGADEDGKPVAIKLGIGLKQDTDNEHDMCEKLTLSELPLFFPIVPFRIIDIIIDSQSVISNSMHHANLPQLSEQIIYRNAKRIKEALEYVHSQNIVHLDVKSANVMVDMDEKWYLADFGSAKNIGEPVGSYTHHFYPVDITSKPALPSFDYYM</sequence>
<feature type="non-terminal residue" evidence="7">
    <location>
        <position position="1"/>
    </location>
</feature>
<proteinExistence type="predicted"/>
<reference evidence="7" key="1">
    <citation type="submission" date="2021-02" db="EMBL/GenBank/DDBJ databases">
        <authorList>
            <person name="Nowell W R."/>
        </authorList>
    </citation>
    <scope>NUCLEOTIDE SEQUENCE</scope>
</reference>
<name>A0A8S2TPE4_9BILA</name>
<keyword evidence="3" id="KW-0418">Kinase</keyword>
<dbReference type="Proteomes" id="UP000677228">
    <property type="component" value="Unassembled WGS sequence"/>
</dbReference>